<gene>
    <name evidence="1" type="ORF">H4S07_005604</name>
</gene>
<reference evidence="1" key="1">
    <citation type="submission" date="2022-07" db="EMBL/GenBank/DDBJ databases">
        <title>Phylogenomic reconstructions and comparative analyses of Kickxellomycotina fungi.</title>
        <authorList>
            <person name="Reynolds N.K."/>
            <person name="Stajich J.E."/>
            <person name="Barry K."/>
            <person name="Grigoriev I.V."/>
            <person name="Crous P."/>
            <person name="Smith M.E."/>
        </authorList>
    </citation>
    <scope>NUCLEOTIDE SEQUENCE</scope>
    <source>
        <strain evidence="1">CBS 102833</strain>
    </source>
</reference>
<feature type="non-terminal residue" evidence="1">
    <location>
        <position position="1"/>
    </location>
</feature>
<dbReference type="EMBL" id="JANBUP010002843">
    <property type="protein sequence ID" value="KAJ2798794.1"/>
    <property type="molecule type" value="Genomic_DNA"/>
</dbReference>
<sequence>VDAFIIPVAASTVFSSLDTFIHNPVAAVTKIVAEIPTVSTFFMAYVLMRALTNSAMDIARVIHLLHHSLVKAVSGHTPRIHSRLNRPSKFEYAEQVPVHALIFLL</sequence>
<accession>A0ACC1L187</accession>
<evidence type="ECO:0000313" key="1">
    <source>
        <dbReference type="EMBL" id="KAJ2798794.1"/>
    </source>
</evidence>
<organism evidence="1 2">
    <name type="scientific">Coemansia furcata</name>
    <dbReference type="NCBI Taxonomy" id="417177"/>
    <lineage>
        <taxon>Eukaryota</taxon>
        <taxon>Fungi</taxon>
        <taxon>Fungi incertae sedis</taxon>
        <taxon>Zoopagomycota</taxon>
        <taxon>Kickxellomycotina</taxon>
        <taxon>Kickxellomycetes</taxon>
        <taxon>Kickxellales</taxon>
        <taxon>Kickxellaceae</taxon>
        <taxon>Coemansia</taxon>
    </lineage>
</organism>
<comment type="caution">
    <text evidence="1">The sequence shown here is derived from an EMBL/GenBank/DDBJ whole genome shotgun (WGS) entry which is preliminary data.</text>
</comment>
<evidence type="ECO:0000313" key="2">
    <source>
        <dbReference type="Proteomes" id="UP001140096"/>
    </source>
</evidence>
<dbReference type="Proteomes" id="UP001140096">
    <property type="component" value="Unassembled WGS sequence"/>
</dbReference>
<proteinExistence type="predicted"/>
<keyword evidence="2" id="KW-1185">Reference proteome</keyword>
<protein>
    <submittedName>
        <fullName evidence="1">Uncharacterized protein</fullName>
    </submittedName>
</protein>
<feature type="non-terminal residue" evidence="1">
    <location>
        <position position="105"/>
    </location>
</feature>
<name>A0ACC1L187_9FUNG</name>